<dbReference type="EMBL" id="QLNQ01000020">
    <property type="protein sequence ID" value="RCK65618.1"/>
    <property type="molecule type" value="Genomic_DNA"/>
</dbReference>
<protein>
    <submittedName>
        <fullName evidence="3">Uncharacterized protein</fullName>
    </submittedName>
</protein>
<evidence type="ECO:0000313" key="2">
    <source>
        <dbReference type="EMBL" id="RCK65618.1"/>
    </source>
</evidence>
<keyword evidence="1" id="KW-1133">Transmembrane helix</keyword>
<gene>
    <name evidence="3" type="ORF">Cantr_01160</name>
    <name evidence="2" type="ORF">Cantr_01165</name>
</gene>
<comment type="caution">
    <text evidence="3">The sequence shown here is derived from an EMBL/GenBank/DDBJ whole genome shotgun (WGS) entry which is preliminary data.</text>
</comment>
<evidence type="ECO:0000313" key="4">
    <source>
        <dbReference type="Proteomes" id="UP000253472"/>
    </source>
</evidence>
<keyword evidence="1" id="KW-0812">Transmembrane</keyword>
<keyword evidence="1" id="KW-0472">Membrane</keyword>
<reference evidence="3 4" key="1">
    <citation type="submission" date="2018-06" db="EMBL/GenBank/DDBJ databases">
        <title>Whole genome sequencing of Candida tropicalis (genome annotated by CSBL at Korea University).</title>
        <authorList>
            <person name="Ahn J."/>
        </authorList>
    </citation>
    <scope>NUCLEOTIDE SEQUENCE [LARGE SCALE GENOMIC DNA]</scope>
    <source>
        <strain evidence="3 4">ATCC 20962</strain>
    </source>
</reference>
<sequence length="74" mass="8016">MICPGRVLLVGIQFALLIGAGINIYERGRELVSGSPNGDACMLVLPSIIFVGLFTKWFILPLATKAQTPEKSRL</sequence>
<feature type="transmembrane region" description="Helical" evidence="1">
    <location>
        <begin position="7"/>
        <end position="25"/>
    </location>
</feature>
<feature type="transmembrane region" description="Helical" evidence="1">
    <location>
        <begin position="45"/>
        <end position="64"/>
    </location>
</feature>
<dbReference type="Proteomes" id="UP000253472">
    <property type="component" value="Unassembled WGS sequence"/>
</dbReference>
<keyword evidence="4" id="KW-1185">Reference proteome</keyword>
<dbReference type="EMBL" id="QLNQ01000020">
    <property type="protein sequence ID" value="RCK65623.1"/>
    <property type="molecule type" value="Genomic_DNA"/>
</dbReference>
<organism evidence="3 4">
    <name type="scientific">Candida viswanathii</name>
    <dbReference type="NCBI Taxonomy" id="5486"/>
    <lineage>
        <taxon>Eukaryota</taxon>
        <taxon>Fungi</taxon>
        <taxon>Dikarya</taxon>
        <taxon>Ascomycota</taxon>
        <taxon>Saccharomycotina</taxon>
        <taxon>Pichiomycetes</taxon>
        <taxon>Debaryomycetaceae</taxon>
        <taxon>Candida/Lodderomyces clade</taxon>
        <taxon>Candida</taxon>
    </lineage>
</organism>
<proteinExistence type="predicted"/>
<evidence type="ECO:0000256" key="1">
    <source>
        <dbReference type="SAM" id="Phobius"/>
    </source>
</evidence>
<name>A0A367YIB5_9ASCO</name>
<dbReference type="AlphaFoldDB" id="A0A367YIB5"/>
<accession>A0A367YIB5</accession>
<evidence type="ECO:0000313" key="3">
    <source>
        <dbReference type="EMBL" id="RCK65623.1"/>
    </source>
</evidence>